<protein>
    <submittedName>
        <fullName evidence="1">Uncharacterized protein</fullName>
    </submittedName>
</protein>
<sequence length="131" mass="14505">MPQSAPNPPAPDASTPSCGLETIPRTSGMPRCWCDQTCRSEPKPIGEDLTQQSCLTSNPGPFPWVAEPPKPNIERPVEESASTRLTQDWTRRTNLSSRNESLINSWSNRTPESLRLWNGHRLLASLSGPQL</sequence>
<keyword evidence="2" id="KW-1185">Reference proteome</keyword>
<dbReference type="EMBL" id="CM056742">
    <property type="protein sequence ID" value="KAJ8677679.1"/>
    <property type="molecule type" value="Genomic_DNA"/>
</dbReference>
<evidence type="ECO:0000313" key="2">
    <source>
        <dbReference type="Proteomes" id="UP001239111"/>
    </source>
</evidence>
<evidence type="ECO:0000313" key="1">
    <source>
        <dbReference type="EMBL" id="KAJ8677679.1"/>
    </source>
</evidence>
<reference evidence="1" key="1">
    <citation type="submission" date="2023-04" db="EMBL/GenBank/DDBJ databases">
        <title>A chromosome-level genome assembly of the parasitoid wasp Eretmocerus hayati.</title>
        <authorList>
            <person name="Zhong Y."/>
            <person name="Liu S."/>
            <person name="Liu Y."/>
        </authorList>
    </citation>
    <scope>NUCLEOTIDE SEQUENCE</scope>
    <source>
        <strain evidence="1">ZJU_SS_LIU_2023</strain>
    </source>
</reference>
<accession>A0ACC2P282</accession>
<dbReference type="Proteomes" id="UP001239111">
    <property type="component" value="Chromosome 2"/>
</dbReference>
<comment type="caution">
    <text evidence="1">The sequence shown here is derived from an EMBL/GenBank/DDBJ whole genome shotgun (WGS) entry which is preliminary data.</text>
</comment>
<gene>
    <name evidence="1" type="ORF">QAD02_013466</name>
</gene>
<name>A0ACC2P282_9HYME</name>
<proteinExistence type="predicted"/>
<organism evidence="1 2">
    <name type="scientific">Eretmocerus hayati</name>
    <dbReference type="NCBI Taxonomy" id="131215"/>
    <lineage>
        <taxon>Eukaryota</taxon>
        <taxon>Metazoa</taxon>
        <taxon>Ecdysozoa</taxon>
        <taxon>Arthropoda</taxon>
        <taxon>Hexapoda</taxon>
        <taxon>Insecta</taxon>
        <taxon>Pterygota</taxon>
        <taxon>Neoptera</taxon>
        <taxon>Endopterygota</taxon>
        <taxon>Hymenoptera</taxon>
        <taxon>Apocrita</taxon>
        <taxon>Proctotrupomorpha</taxon>
        <taxon>Chalcidoidea</taxon>
        <taxon>Aphelinidae</taxon>
        <taxon>Aphelininae</taxon>
        <taxon>Eretmocerus</taxon>
    </lineage>
</organism>